<protein>
    <submittedName>
        <fullName evidence="1">Uncharacterized protein</fullName>
    </submittedName>
</protein>
<accession>X1DZU9</accession>
<organism evidence="1">
    <name type="scientific">marine sediment metagenome</name>
    <dbReference type="NCBI Taxonomy" id="412755"/>
    <lineage>
        <taxon>unclassified sequences</taxon>
        <taxon>metagenomes</taxon>
        <taxon>ecological metagenomes</taxon>
    </lineage>
</organism>
<dbReference type="AlphaFoldDB" id="X1DZU9"/>
<gene>
    <name evidence="1" type="ORF">S03H2_00398</name>
</gene>
<dbReference type="EMBL" id="BARU01000067">
    <property type="protein sequence ID" value="GAH26526.1"/>
    <property type="molecule type" value="Genomic_DNA"/>
</dbReference>
<sequence length="129" mass="15209">QEQVDYTLNSDVIIFEDNKVLKGWCDVYREALTNNEKMDYIMNKQPWTYDQIGLIIALSRNEIESTQLKKECNYKVPIYPYPTDISQVKIVHFCSPKILSINHAEIISRIWKQGRPQIEEIANELLRYG</sequence>
<comment type="caution">
    <text evidence="1">The sequence shown here is derived from an EMBL/GenBank/DDBJ whole genome shotgun (WGS) entry which is preliminary data.</text>
</comment>
<name>X1DZU9_9ZZZZ</name>
<feature type="non-terminal residue" evidence="1">
    <location>
        <position position="1"/>
    </location>
</feature>
<reference evidence="1" key="1">
    <citation type="journal article" date="2014" name="Front. Microbiol.">
        <title>High frequency of phylogenetically diverse reductive dehalogenase-homologous genes in deep subseafloor sedimentary metagenomes.</title>
        <authorList>
            <person name="Kawai M."/>
            <person name="Futagami T."/>
            <person name="Toyoda A."/>
            <person name="Takaki Y."/>
            <person name="Nishi S."/>
            <person name="Hori S."/>
            <person name="Arai W."/>
            <person name="Tsubouchi T."/>
            <person name="Morono Y."/>
            <person name="Uchiyama I."/>
            <person name="Ito T."/>
            <person name="Fujiyama A."/>
            <person name="Inagaki F."/>
            <person name="Takami H."/>
        </authorList>
    </citation>
    <scope>NUCLEOTIDE SEQUENCE</scope>
    <source>
        <strain evidence="1">Expedition CK06-06</strain>
    </source>
</reference>
<evidence type="ECO:0000313" key="1">
    <source>
        <dbReference type="EMBL" id="GAH26526.1"/>
    </source>
</evidence>
<proteinExistence type="predicted"/>